<dbReference type="InterPro" id="IPR037152">
    <property type="entry name" value="L-asparaginase_N_sf"/>
</dbReference>
<dbReference type="CDD" id="cd08964">
    <property type="entry name" value="L-asparaginase_II"/>
    <property type="match status" value="1"/>
</dbReference>
<dbReference type="Gene3D" id="3.40.50.1170">
    <property type="entry name" value="L-asparaginase, N-terminal domain"/>
    <property type="match status" value="1"/>
</dbReference>
<evidence type="ECO:0000256" key="7">
    <source>
        <dbReference type="PROSITE-ProRule" id="PRU10100"/>
    </source>
</evidence>
<dbReference type="SUPFAM" id="SSF53774">
    <property type="entry name" value="Glutaminase/Asparaginase"/>
    <property type="match status" value="1"/>
</dbReference>
<dbReference type="SMART" id="SM00870">
    <property type="entry name" value="Asparaginase"/>
    <property type="match status" value="1"/>
</dbReference>
<comment type="caution">
    <text evidence="11">The sequence shown here is derived from an EMBL/GenBank/DDBJ whole genome shotgun (WGS) entry which is preliminary data.</text>
</comment>
<dbReference type="Pfam" id="PF00710">
    <property type="entry name" value="Asparaginase"/>
    <property type="match status" value="1"/>
</dbReference>
<feature type="domain" description="Asparaginase/glutaminase C-terminal" evidence="10">
    <location>
        <begin position="251"/>
        <end position="354"/>
    </location>
</feature>
<reference evidence="12" key="1">
    <citation type="journal article" date="2016" name="Genome Announc.">
        <title>Genome sequences of three species of Hanseniaspora isolated from spontaneous wine fermentations.</title>
        <authorList>
            <person name="Sternes P.R."/>
            <person name="Lee D."/>
            <person name="Kutyna D.R."/>
            <person name="Borneman A.R."/>
        </authorList>
    </citation>
    <scope>NUCLEOTIDE SEQUENCE [LARGE SCALE GENOMIC DNA]</scope>
    <source>
        <strain evidence="12">AWRI3578</strain>
    </source>
</reference>
<keyword evidence="12" id="KW-1185">Reference proteome</keyword>
<dbReference type="AlphaFoldDB" id="A0A1E5R8K0"/>
<dbReference type="InterPro" id="IPR006034">
    <property type="entry name" value="Asparaginase/glutaminase-like"/>
</dbReference>
<dbReference type="Gene3D" id="3.40.50.40">
    <property type="match status" value="1"/>
</dbReference>
<dbReference type="PIRSF" id="PIRSF500176">
    <property type="entry name" value="L_ASNase"/>
    <property type="match status" value="1"/>
</dbReference>
<accession>A0A1E5R8K0</accession>
<dbReference type="FunFam" id="3.40.50.1170:FF:000001">
    <property type="entry name" value="L-asparaginase 2"/>
    <property type="match status" value="1"/>
</dbReference>
<feature type="active site" description="O-isoaspartyl threonine intermediate" evidence="5">
    <location>
        <position position="39"/>
    </location>
</feature>
<evidence type="ECO:0000259" key="9">
    <source>
        <dbReference type="Pfam" id="PF00710"/>
    </source>
</evidence>
<dbReference type="SFLD" id="SFLDS00057">
    <property type="entry name" value="Glutaminase/Asparaginase"/>
    <property type="match status" value="1"/>
</dbReference>
<feature type="binding site" evidence="6">
    <location>
        <position position="85"/>
    </location>
    <ligand>
        <name>substrate</name>
    </ligand>
</feature>
<organism evidence="11 12">
    <name type="scientific">Hanseniaspora opuntiae</name>
    <dbReference type="NCBI Taxonomy" id="211096"/>
    <lineage>
        <taxon>Eukaryota</taxon>
        <taxon>Fungi</taxon>
        <taxon>Dikarya</taxon>
        <taxon>Ascomycota</taxon>
        <taxon>Saccharomycotina</taxon>
        <taxon>Saccharomycetes</taxon>
        <taxon>Saccharomycodales</taxon>
        <taxon>Saccharomycodaceae</taxon>
        <taxon>Hanseniaspora</taxon>
    </lineage>
</organism>
<dbReference type="PROSITE" id="PS00917">
    <property type="entry name" value="ASN_GLN_ASE_2"/>
    <property type="match status" value="1"/>
</dbReference>
<dbReference type="PANTHER" id="PTHR11707">
    <property type="entry name" value="L-ASPARAGINASE"/>
    <property type="match status" value="1"/>
</dbReference>
<evidence type="ECO:0000256" key="2">
    <source>
        <dbReference type="ARBA" id="ARBA00012920"/>
    </source>
</evidence>
<evidence type="ECO:0000256" key="6">
    <source>
        <dbReference type="PIRSR" id="PIRSR001220-2"/>
    </source>
</evidence>
<sequence>MEVHTICSDEENAKFIVKPEDKKLLNTLPKIKVIGCGGTIASVGSNSSETAGYKIGLTINDLLERLPDLSKVCQIDYEQVCNIDSKEMNEENLMKVYKCISINLQKYDGFVITHGTDTIAESSFFLELTLDFTCPIVLTGSMKPASALSSDSMMNLYSSFVVAANESSRNRGTLIVMNDQITSGFYANKSNANSIDSFNGRQGYLGNFVNNELHYYYPNSKPLGLPTFKLNIHLDDIDMCSKGDYKQILPKVVILYAHQGFNTDIVDLVYPHYDGIVVATMGAGSLPDEVNEYIAKLNIPVVYSKHMDGMVPRVNIPNADNCFSAGYLTPEKARILLQLGIFSKYNYSEIRKSFRGVYGG</sequence>
<dbReference type="InterPro" id="IPR027473">
    <property type="entry name" value="L-asparaginase_C"/>
</dbReference>
<evidence type="ECO:0000256" key="1">
    <source>
        <dbReference type="ARBA" id="ARBA00010518"/>
    </source>
</evidence>
<dbReference type="EC" id="3.5.1.1" evidence="2"/>
<dbReference type="Proteomes" id="UP000095605">
    <property type="component" value="Unassembled WGS sequence"/>
</dbReference>
<dbReference type="GO" id="GO:0006530">
    <property type="term" value="P:L-asparagine catabolic process"/>
    <property type="evidence" value="ECO:0007669"/>
    <property type="project" value="UniProtKB-ARBA"/>
</dbReference>
<dbReference type="OrthoDB" id="542841at2759"/>
<evidence type="ECO:0000256" key="5">
    <source>
        <dbReference type="PIRSR" id="PIRSR001220-1"/>
    </source>
</evidence>
<feature type="active site" evidence="7">
    <location>
        <position position="116"/>
    </location>
</feature>
<dbReference type="EMBL" id="LPNL01000007">
    <property type="protein sequence ID" value="OEJ83236.1"/>
    <property type="molecule type" value="Genomic_DNA"/>
</dbReference>
<dbReference type="InterPro" id="IPR027475">
    <property type="entry name" value="Asparaginase/glutaminase_AS2"/>
</dbReference>
<feature type="binding site" evidence="6">
    <location>
        <begin position="116"/>
        <end position="117"/>
    </location>
    <ligand>
        <name>substrate</name>
    </ligand>
</feature>
<evidence type="ECO:0000256" key="3">
    <source>
        <dbReference type="ARBA" id="ARBA00022801"/>
    </source>
</evidence>
<evidence type="ECO:0000256" key="8">
    <source>
        <dbReference type="RuleBase" id="RU004456"/>
    </source>
</evidence>
<evidence type="ECO:0000256" key="4">
    <source>
        <dbReference type="ARBA" id="ARBA00049366"/>
    </source>
</evidence>
<comment type="catalytic activity">
    <reaction evidence="4">
        <text>L-asparagine + H2O = L-aspartate + NH4(+)</text>
        <dbReference type="Rhea" id="RHEA:21016"/>
        <dbReference type="ChEBI" id="CHEBI:15377"/>
        <dbReference type="ChEBI" id="CHEBI:28938"/>
        <dbReference type="ChEBI" id="CHEBI:29991"/>
        <dbReference type="ChEBI" id="CHEBI:58048"/>
        <dbReference type="EC" id="3.5.1.1"/>
    </reaction>
</comment>
<keyword evidence="3" id="KW-0378">Hydrolase</keyword>
<dbReference type="InterPro" id="IPR036152">
    <property type="entry name" value="Asp/glu_Ase-like_sf"/>
</dbReference>
<feature type="domain" description="L-asparaginase N-terminal" evidence="9">
    <location>
        <begin position="30"/>
        <end position="218"/>
    </location>
</feature>
<dbReference type="InterPro" id="IPR040919">
    <property type="entry name" value="Asparaginase_C"/>
</dbReference>
<dbReference type="PRINTS" id="PR00139">
    <property type="entry name" value="ASNGLNASE"/>
</dbReference>
<dbReference type="NCBIfam" id="TIGR00520">
    <property type="entry name" value="asnASE_II"/>
    <property type="match status" value="1"/>
</dbReference>
<dbReference type="PANTHER" id="PTHR11707:SF28">
    <property type="entry name" value="60 KDA LYSOPHOSPHOLIPASE"/>
    <property type="match status" value="1"/>
</dbReference>
<comment type="similarity">
    <text evidence="1 8">Belongs to the asparaginase 1 family.</text>
</comment>
<name>A0A1E5R8K0_9ASCO</name>
<dbReference type="InterPro" id="IPR027474">
    <property type="entry name" value="L-asparaginase_N"/>
</dbReference>
<evidence type="ECO:0000313" key="12">
    <source>
        <dbReference type="Proteomes" id="UP000095605"/>
    </source>
</evidence>
<dbReference type="PROSITE" id="PS51732">
    <property type="entry name" value="ASN_GLN_ASE_3"/>
    <property type="match status" value="1"/>
</dbReference>
<dbReference type="GO" id="GO:0004067">
    <property type="term" value="F:asparaginase activity"/>
    <property type="evidence" value="ECO:0007669"/>
    <property type="project" value="UniProtKB-UniRule"/>
</dbReference>
<dbReference type="Pfam" id="PF17763">
    <property type="entry name" value="Asparaginase_C"/>
    <property type="match status" value="1"/>
</dbReference>
<dbReference type="InterPro" id="IPR004550">
    <property type="entry name" value="AsnASE_II"/>
</dbReference>
<evidence type="ECO:0000259" key="10">
    <source>
        <dbReference type="Pfam" id="PF17763"/>
    </source>
</evidence>
<gene>
    <name evidence="11" type="ORF">AWRI3578_g2829</name>
</gene>
<proteinExistence type="inferred from homology"/>
<protein>
    <recommendedName>
        <fullName evidence="2">asparaginase</fullName>
        <ecNumber evidence="2">3.5.1.1</ecNumber>
    </recommendedName>
</protein>
<evidence type="ECO:0000313" key="11">
    <source>
        <dbReference type="EMBL" id="OEJ83236.1"/>
    </source>
</evidence>
<dbReference type="PIRSF" id="PIRSF001220">
    <property type="entry name" value="L-ASNase_gatD"/>
    <property type="match status" value="1"/>
</dbReference>